<gene>
    <name evidence="2" type="ORF">AMATHDRAFT_49889</name>
</gene>
<evidence type="ECO:0000313" key="3">
    <source>
        <dbReference type="Proteomes" id="UP000242287"/>
    </source>
</evidence>
<name>A0A2A9NAE1_9AGAR</name>
<feature type="region of interest" description="Disordered" evidence="1">
    <location>
        <begin position="83"/>
        <end position="119"/>
    </location>
</feature>
<sequence length="119" mass="13098">MSGLLRNITRASSHSVDEHGCVFLVPHARKNLVNKTDLSIDAILWESTSRAEHSDSSTKQSRLNRCLSVLTVPACSSGIIDLPPDDTGALEPRPMEHLSSSSIKVRERHHGQPKWSCTT</sequence>
<evidence type="ECO:0000313" key="2">
    <source>
        <dbReference type="EMBL" id="PFH47985.1"/>
    </source>
</evidence>
<protein>
    <submittedName>
        <fullName evidence="2">Uncharacterized protein</fullName>
    </submittedName>
</protein>
<dbReference type="AlphaFoldDB" id="A0A2A9NAE1"/>
<dbReference type="Proteomes" id="UP000242287">
    <property type="component" value="Unassembled WGS sequence"/>
</dbReference>
<accession>A0A2A9NAE1</accession>
<keyword evidence="3" id="KW-1185">Reference proteome</keyword>
<organism evidence="2 3">
    <name type="scientific">Amanita thiersii Skay4041</name>
    <dbReference type="NCBI Taxonomy" id="703135"/>
    <lineage>
        <taxon>Eukaryota</taxon>
        <taxon>Fungi</taxon>
        <taxon>Dikarya</taxon>
        <taxon>Basidiomycota</taxon>
        <taxon>Agaricomycotina</taxon>
        <taxon>Agaricomycetes</taxon>
        <taxon>Agaricomycetidae</taxon>
        <taxon>Agaricales</taxon>
        <taxon>Pluteineae</taxon>
        <taxon>Amanitaceae</taxon>
        <taxon>Amanita</taxon>
    </lineage>
</organism>
<reference evidence="2 3" key="1">
    <citation type="submission" date="2014-02" db="EMBL/GenBank/DDBJ databases">
        <title>Transposable element dynamics among asymbiotic and ectomycorrhizal Amanita fungi.</title>
        <authorList>
            <consortium name="DOE Joint Genome Institute"/>
            <person name="Hess J."/>
            <person name="Skrede I."/>
            <person name="Wolfe B."/>
            <person name="LaButti K."/>
            <person name="Ohm R.A."/>
            <person name="Grigoriev I.V."/>
            <person name="Pringle A."/>
        </authorList>
    </citation>
    <scope>NUCLEOTIDE SEQUENCE [LARGE SCALE GENOMIC DNA]</scope>
    <source>
        <strain evidence="2 3">SKay4041</strain>
    </source>
</reference>
<dbReference type="EMBL" id="KZ302082">
    <property type="protein sequence ID" value="PFH47985.1"/>
    <property type="molecule type" value="Genomic_DNA"/>
</dbReference>
<evidence type="ECO:0000256" key="1">
    <source>
        <dbReference type="SAM" id="MobiDB-lite"/>
    </source>
</evidence>
<proteinExistence type="predicted"/>